<comment type="caution">
    <text evidence="2">The sequence shown here is derived from an EMBL/GenBank/DDBJ whole genome shotgun (WGS) entry which is preliminary data.</text>
</comment>
<organism evidence="2 3">
    <name type="scientific">Candidatus Methylobacter oryzae</name>
    <dbReference type="NCBI Taxonomy" id="2497749"/>
    <lineage>
        <taxon>Bacteria</taxon>
        <taxon>Pseudomonadati</taxon>
        <taxon>Pseudomonadota</taxon>
        <taxon>Gammaproteobacteria</taxon>
        <taxon>Methylococcales</taxon>
        <taxon>Methylococcaceae</taxon>
        <taxon>Methylobacter</taxon>
    </lineage>
</organism>
<proteinExistence type="predicted"/>
<evidence type="ECO:0000256" key="1">
    <source>
        <dbReference type="SAM" id="SignalP"/>
    </source>
</evidence>
<sequence length="228" mass="23534">MTTFKSWLLALSLVTFSLMTNVATAAAIKVSVSFPKGSAGEKIAKTLPTSTKISPCNDITKTDAVTFTAVYDATNPASTTAAPLSPLDLHLFFYNPDAVNGANKFYSISKGLIGATTTGVSVTAYADAAAIQAAMTGGTLIPYLAGANNFNTASFTEVVFGSSIRLDVAGGGVGTGLNTGTWQLIGILADSATVDFTDPATWTAWDVVTVMFGMPWKGTAATTLETCQ</sequence>
<feature type="signal peptide" evidence="1">
    <location>
        <begin position="1"/>
        <end position="25"/>
    </location>
</feature>
<name>A0ABY3C5Z0_9GAMM</name>
<gene>
    <name evidence="2" type="ORF">EKO24_021985</name>
</gene>
<reference evidence="2 3" key="1">
    <citation type="journal article" date="2019" name="Antonie Van Leeuwenhoek">
        <title>Description of 'Ca. Methylobacter oryzae' KRF1, a novel species from the environmentally important Methylobacter clade 2.</title>
        <authorList>
            <person name="Khatri K."/>
            <person name="Mohite J.A."/>
            <person name="Pandit P.S."/>
            <person name="Bahulikar R."/>
            <person name="Rahalkar M.C."/>
        </authorList>
    </citation>
    <scope>NUCLEOTIDE SEQUENCE [LARGE SCALE GENOMIC DNA]</scope>
    <source>
        <strain evidence="2 3">KRF1</strain>
    </source>
</reference>
<dbReference type="RefSeq" id="WP_127026685.1">
    <property type="nucleotide sequence ID" value="NZ_RYFG02000121.1"/>
</dbReference>
<accession>A0ABY3C5Z0</accession>
<feature type="chain" id="PRO_5047547400" evidence="1">
    <location>
        <begin position="26"/>
        <end position="228"/>
    </location>
</feature>
<dbReference type="Proteomes" id="UP000733744">
    <property type="component" value="Unassembled WGS sequence"/>
</dbReference>
<evidence type="ECO:0000313" key="3">
    <source>
        <dbReference type="Proteomes" id="UP000733744"/>
    </source>
</evidence>
<dbReference type="EMBL" id="RYFG02000121">
    <property type="protein sequence ID" value="TRW89720.1"/>
    <property type="molecule type" value="Genomic_DNA"/>
</dbReference>
<keyword evidence="3" id="KW-1185">Reference proteome</keyword>
<evidence type="ECO:0000313" key="2">
    <source>
        <dbReference type="EMBL" id="TRW89720.1"/>
    </source>
</evidence>
<keyword evidence="1" id="KW-0732">Signal</keyword>
<protein>
    <submittedName>
        <fullName evidence="2">Uncharacterized protein</fullName>
    </submittedName>
</protein>